<proteinExistence type="predicted"/>
<feature type="region of interest" description="Disordered" evidence="1">
    <location>
        <begin position="57"/>
        <end position="80"/>
    </location>
</feature>
<protein>
    <submittedName>
        <fullName evidence="2">Uncharacterized protein</fullName>
    </submittedName>
</protein>
<feature type="compositionally biased region" description="Basic and acidic residues" evidence="1">
    <location>
        <begin position="9"/>
        <end position="41"/>
    </location>
</feature>
<keyword evidence="3" id="KW-1185">Reference proteome</keyword>
<evidence type="ECO:0000256" key="1">
    <source>
        <dbReference type="SAM" id="MobiDB-lite"/>
    </source>
</evidence>
<evidence type="ECO:0000313" key="2">
    <source>
        <dbReference type="EMBL" id="GAA2086811.1"/>
    </source>
</evidence>
<feature type="region of interest" description="Disordered" evidence="1">
    <location>
        <begin position="1"/>
        <end position="41"/>
    </location>
</feature>
<evidence type="ECO:0000313" key="3">
    <source>
        <dbReference type="Proteomes" id="UP001500984"/>
    </source>
</evidence>
<sequence length="98" mass="10986">MDDGEEDAVDRTHQEQREERPPDAEEEHCGHPHEDGDVHEERIQRCALLEDVQVMEDHTGCAQERQAEDEEDESPSSWAGGCGVWVAGCGLRADRAAF</sequence>
<comment type="caution">
    <text evidence="2">The sequence shown here is derived from an EMBL/GenBank/DDBJ whole genome shotgun (WGS) entry which is preliminary data.</text>
</comment>
<accession>A0ABN2W8Y9</accession>
<dbReference type="EMBL" id="BAAAPZ010000001">
    <property type="protein sequence ID" value="GAA2086811.1"/>
    <property type="molecule type" value="Genomic_DNA"/>
</dbReference>
<organism evidence="2 3">
    <name type="scientific">Brevibacterium salitolerans</name>
    <dbReference type="NCBI Taxonomy" id="1403566"/>
    <lineage>
        <taxon>Bacteria</taxon>
        <taxon>Bacillati</taxon>
        <taxon>Actinomycetota</taxon>
        <taxon>Actinomycetes</taxon>
        <taxon>Micrococcales</taxon>
        <taxon>Brevibacteriaceae</taxon>
        <taxon>Brevibacterium</taxon>
    </lineage>
</organism>
<reference evidence="2 3" key="1">
    <citation type="journal article" date="2019" name="Int. J. Syst. Evol. Microbiol.">
        <title>The Global Catalogue of Microorganisms (GCM) 10K type strain sequencing project: providing services to taxonomists for standard genome sequencing and annotation.</title>
        <authorList>
            <consortium name="The Broad Institute Genomics Platform"/>
            <consortium name="The Broad Institute Genome Sequencing Center for Infectious Disease"/>
            <person name="Wu L."/>
            <person name="Ma J."/>
        </authorList>
    </citation>
    <scope>NUCLEOTIDE SEQUENCE [LARGE SCALE GENOMIC DNA]</scope>
    <source>
        <strain evidence="2 3">JCM 15900</strain>
    </source>
</reference>
<dbReference type="Proteomes" id="UP001500984">
    <property type="component" value="Unassembled WGS sequence"/>
</dbReference>
<name>A0ABN2W8Y9_9MICO</name>
<gene>
    <name evidence="2" type="ORF">GCM10009823_00810</name>
</gene>